<dbReference type="EMBL" id="MHOD01000004">
    <property type="protein sequence ID" value="OGZ58516.1"/>
    <property type="molecule type" value="Genomic_DNA"/>
</dbReference>
<name>A0A1G2H7R7_9BACT</name>
<keyword evidence="5 9" id="KW-0653">Protein transport</keyword>
<evidence type="ECO:0000313" key="10">
    <source>
        <dbReference type="EMBL" id="OGZ58516.1"/>
    </source>
</evidence>
<keyword evidence="7 9" id="KW-0811">Translocation</keyword>
<evidence type="ECO:0000256" key="7">
    <source>
        <dbReference type="ARBA" id="ARBA00023010"/>
    </source>
</evidence>
<gene>
    <name evidence="10" type="ORF">A2827_01450</name>
</gene>
<dbReference type="GO" id="GO:0009306">
    <property type="term" value="P:protein secretion"/>
    <property type="evidence" value="ECO:0007669"/>
    <property type="project" value="UniProtKB-UniRule"/>
</dbReference>
<evidence type="ECO:0000256" key="5">
    <source>
        <dbReference type="ARBA" id="ARBA00022927"/>
    </source>
</evidence>
<keyword evidence="3 9" id="KW-0813">Transport</keyword>
<dbReference type="InterPro" id="IPR004692">
    <property type="entry name" value="SecG"/>
</dbReference>
<evidence type="ECO:0000256" key="9">
    <source>
        <dbReference type="RuleBase" id="RU365087"/>
    </source>
</evidence>
<keyword evidence="6 9" id="KW-1133">Transmembrane helix</keyword>
<dbReference type="Pfam" id="PF03840">
    <property type="entry name" value="SecG"/>
    <property type="match status" value="1"/>
</dbReference>
<keyword evidence="4 9" id="KW-0812">Transmembrane</keyword>
<dbReference type="Proteomes" id="UP000177932">
    <property type="component" value="Unassembled WGS sequence"/>
</dbReference>
<evidence type="ECO:0000256" key="6">
    <source>
        <dbReference type="ARBA" id="ARBA00022989"/>
    </source>
</evidence>
<evidence type="ECO:0000256" key="1">
    <source>
        <dbReference type="ARBA" id="ARBA00004141"/>
    </source>
</evidence>
<comment type="subcellular location">
    <subcellularLocation>
        <location evidence="9">Cell membrane</location>
        <topology evidence="9">Multi-pass membrane protein</topology>
    </subcellularLocation>
    <subcellularLocation>
        <location evidence="1">Membrane</location>
        <topology evidence="1">Multi-pass membrane protein</topology>
    </subcellularLocation>
</comment>
<reference evidence="10 11" key="1">
    <citation type="journal article" date="2016" name="Nat. Commun.">
        <title>Thousands of microbial genomes shed light on interconnected biogeochemical processes in an aquifer system.</title>
        <authorList>
            <person name="Anantharaman K."/>
            <person name="Brown C.T."/>
            <person name="Hug L.A."/>
            <person name="Sharon I."/>
            <person name="Castelle C.J."/>
            <person name="Probst A.J."/>
            <person name="Thomas B.C."/>
            <person name="Singh A."/>
            <person name="Wilkins M.J."/>
            <person name="Karaoz U."/>
            <person name="Brodie E.L."/>
            <person name="Williams K.H."/>
            <person name="Hubbard S.S."/>
            <person name="Banfield J.F."/>
        </authorList>
    </citation>
    <scope>NUCLEOTIDE SEQUENCE [LARGE SCALE GENOMIC DNA]</scope>
</reference>
<comment type="function">
    <text evidence="9">Involved in protein export. Participates in an early event of protein translocation.</text>
</comment>
<comment type="caution">
    <text evidence="10">The sequence shown here is derived from an EMBL/GenBank/DDBJ whole genome shotgun (WGS) entry which is preliminary data.</text>
</comment>
<evidence type="ECO:0000256" key="8">
    <source>
        <dbReference type="ARBA" id="ARBA00023136"/>
    </source>
</evidence>
<accession>A0A1G2H7R7</accession>
<comment type="caution">
    <text evidence="9">Lacks conserved residue(s) required for the propagation of feature annotation.</text>
</comment>
<feature type="transmembrane region" description="Helical" evidence="9">
    <location>
        <begin position="48"/>
        <end position="68"/>
    </location>
</feature>
<sequence length="69" mass="7279">MILSIAQIVVSILLIASILMQRRGSGLSGAFGGAGSVYYQKRGAEKLLFNLTIVLSGLFIGLAVINLLK</sequence>
<proteinExistence type="inferred from homology"/>
<protein>
    <recommendedName>
        <fullName evidence="9">Protein-export membrane protein SecG</fullName>
    </recommendedName>
</protein>
<dbReference type="AlphaFoldDB" id="A0A1G2H7R7"/>
<dbReference type="STRING" id="1802158.A2827_01450"/>
<keyword evidence="9" id="KW-1003">Cell membrane</keyword>
<organism evidence="10 11">
    <name type="scientific">Candidatus Spechtbacteria bacterium RIFCSPHIGHO2_01_FULL_43_30</name>
    <dbReference type="NCBI Taxonomy" id="1802158"/>
    <lineage>
        <taxon>Bacteria</taxon>
        <taxon>Candidatus Spechtiibacteriota</taxon>
    </lineage>
</organism>
<evidence type="ECO:0000313" key="11">
    <source>
        <dbReference type="Proteomes" id="UP000177932"/>
    </source>
</evidence>
<dbReference type="GO" id="GO:0015450">
    <property type="term" value="F:protein-transporting ATPase activity"/>
    <property type="evidence" value="ECO:0007669"/>
    <property type="project" value="UniProtKB-UniRule"/>
</dbReference>
<dbReference type="NCBIfam" id="TIGR00810">
    <property type="entry name" value="secG"/>
    <property type="match status" value="1"/>
</dbReference>
<evidence type="ECO:0000256" key="2">
    <source>
        <dbReference type="ARBA" id="ARBA00008445"/>
    </source>
</evidence>
<evidence type="ECO:0000256" key="4">
    <source>
        <dbReference type="ARBA" id="ARBA00022692"/>
    </source>
</evidence>
<dbReference type="GO" id="GO:0005886">
    <property type="term" value="C:plasma membrane"/>
    <property type="evidence" value="ECO:0007669"/>
    <property type="project" value="UniProtKB-SubCell"/>
</dbReference>
<comment type="similarity">
    <text evidence="2 9">Belongs to the SecG family.</text>
</comment>
<evidence type="ECO:0000256" key="3">
    <source>
        <dbReference type="ARBA" id="ARBA00022448"/>
    </source>
</evidence>
<keyword evidence="8 9" id="KW-0472">Membrane</keyword>